<accession>A0A5C8UKD8</accession>
<evidence type="ECO:0000259" key="6">
    <source>
        <dbReference type="Pfam" id="PF04932"/>
    </source>
</evidence>
<dbReference type="RefSeq" id="WP_147784809.1">
    <property type="nucleotide sequence ID" value="NZ_VRMG01000011.1"/>
</dbReference>
<feature type="transmembrane region" description="Helical" evidence="5">
    <location>
        <begin position="174"/>
        <end position="195"/>
    </location>
</feature>
<evidence type="ECO:0000256" key="4">
    <source>
        <dbReference type="ARBA" id="ARBA00023136"/>
    </source>
</evidence>
<feature type="domain" description="O-antigen ligase-related" evidence="6">
    <location>
        <begin position="211"/>
        <end position="356"/>
    </location>
</feature>
<gene>
    <name evidence="7" type="ORF">FVP33_16620</name>
</gene>
<keyword evidence="3 5" id="KW-1133">Transmembrane helix</keyword>
<feature type="transmembrane region" description="Helical" evidence="5">
    <location>
        <begin position="202"/>
        <end position="220"/>
    </location>
</feature>
<dbReference type="PANTHER" id="PTHR37422:SF13">
    <property type="entry name" value="LIPOPOLYSACCHARIDE BIOSYNTHESIS PROTEIN PA4999-RELATED"/>
    <property type="match status" value="1"/>
</dbReference>
<dbReference type="Proteomes" id="UP000321379">
    <property type="component" value="Unassembled WGS sequence"/>
</dbReference>
<keyword evidence="4 5" id="KW-0472">Membrane</keyword>
<feature type="transmembrane region" description="Helical" evidence="5">
    <location>
        <begin position="254"/>
        <end position="273"/>
    </location>
</feature>
<feature type="transmembrane region" description="Helical" evidence="5">
    <location>
        <begin position="47"/>
        <end position="67"/>
    </location>
</feature>
<evidence type="ECO:0000313" key="7">
    <source>
        <dbReference type="EMBL" id="TXN28812.1"/>
    </source>
</evidence>
<feature type="transmembrane region" description="Helical" evidence="5">
    <location>
        <begin position="74"/>
        <end position="95"/>
    </location>
</feature>
<dbReference type="AlphaFoldDB" id="A0A5C8UKD8"/>
<feature type="transmembrane region" description="Helical" evidence="5">
    <location>
        <begin position="226"/>
        <end position="242"/>
    </location>
</feature>
<feature type="transmembrane region" description="Helical" evidence="5">
    <location>
        <begin position="101"/>
        <end position="121"/>
    </location>
</feature>
<feature type="transmembrane region" description="Helical" evidence="5">
    <location>
        <begin position="376"/>
        <end position="393"/>
    </location>
</feature>
<comment type="caution">
    <text evidence="7">The sequence shown here is derived from an EMBL/GenBank/DDBJ whole genome shotgun (WGS) entry which is preliminary data.</text>
</comment>
<sequence length="435" mass="47471">MTQVPPPHQILAAGKNFFGSPRFAAALTLTIIGSELGALFLQQLIGWAGLLGILAVQVLFASLSILARREGIEWHGILPISLLVFVGWAALSVFWSEYQWATLGSVVYLGATTMLGIYVALNRDTIQIARAFGDVLRVALVLSFALEIFSGVLIDAPIRFLGIQGNLAEFGPIQGIFGTRNQLGVIALIAIVTFGTELRTQSVRRGVSIGSLVLAGLLLLLTRSPIAFGSFIIVLVAALALFGLRRVPAESKRFWQIGLLAATITVAAVAWAARTPIINALSASNELNKRLALWRPMRTLIPAHELEGWGWVGHWRHDVPPFQIFPNYFDRTPTSGLNAYLDVWFQLGLIGLFAFVGLVGLTFIRSWLLASRQRSFVYAWPALVLVALLTTALAESSLLVEFGWLTFVVCCVKAARELSWRKAFAATGPPRPVEE</sequence>
<dbReference type="GO" id="GO:0016020">
    <property type="term" value="C:membrane"/>
    <property type="evidence" value="ECO:0007669"/>
    <property type="project" value="UniProtKB-SubCell"/>
</dbReference>
<feature type="transmembrane region" description="Helical" evidence="5">
    <location>
        <begin position="343"/>
        <end position="364"/>
    </location>
</feature>
<protein>
    <submittedName>
        <fullName evidence="7">Exopolysaccharide biosynthesis protein</fullName>
    </submittedName>
</protein>
<evidence type="ECO:0000256" key="1">
    <source>
        <dbReference type="ARBA" id="ARBA00004141"/>
    </source>
</evidence>
<reference evidence="7 8" key="1">
    <citation type="submission" date="2019-08" db="EMBL/GenBank/DDBJ databases">
        <title>Bacterial whole genome sequence for Glaciihabitans sp. CHu50b-6-2.</title>
        <authorList>
            <person name="Jin L."/>
        </authorList>
    </citation>
    <scope>NUCLEOTIDE SEQUENCE [LARGE SCALE GENOMIC DNA]</scope>
    <source>
        <strain evidence="7 8">CHu50b-6-2</strain>
    </source>
</reference>
<proteinExistence type="predicted"/>
<dbReference type="PANTHER" id="PTHR37422">
    <property type="entry name" value="TEICHURONIC ACID BIOSYNTHESIS PROTEIN TUAE"/>
    <property type="match status" value="1"/>
</dbReference>
<evidence type="ECO:0000256" key="2">
    <source>
        <dbReference type="ARBA" id="ARBA00022692"/>
    </source>
</evidence>
<dbReference type="EMBL" id="VRMG01000011">
    <property type="protein sequence ID" value="TXN28812.1"/>
    <property type="molecule type" value="Genomic_DNA"/>
</dbReference>
<dbReference type="Pfam" id="PF04932">
    <property type="entry name" value="Wzy_C"/>
    <property type="match status" value="1"/>
</dbReference>
<comment type="subcellular location">
    <subcellularLocation>
        <location evidence="1">Membrane</location>
        <topology evidence="1">Multi-pass membrane protein</topology>
    </subcellularLocation>
</comment>
<feature type="transmembrane region" description="Helical" evidence="5">
    <location>
        <begin position="133"/>
        <end position="154"/>
    </location>
</feature>
<dbReference type="InterPro" id="IPR051533">
    <property type="entry name" value="WaaL-like"/>
</dbReference>
<keyword evidence="8" id="KW-1185">Reference proteome</keyword>
<name>A0A5C8UKD8_9MICO</name>
<dbReference type="InterPro" id="IPR007016">
    <property type="entry name" value="O-antigen_ligase-rel_domated"/>
</dbReference>
<evidence type="ECO:0000256" key="5">
    <source>
        <dbReference type="SAM" id="Phobius"/>
    </source>
</evidence>
<evidence type="ECO:0000256" key="3">
    <source>
        <dbReference type="ARBA" id="ARBA00022989"/>
    </source>
</evidence>
<organism evidence="7 8">
    <name type="scientific">Lacisediminihabitans profunda</name>
    <dbReference type="NCBI Taxonomy" id="2594790"/>
    <lineage>
        <taxon>Bacteria</taxon>
        <taxon>Bacillati</taxon>
        <taxon>Actinomycetota</taxon>
        <taxon>Actinomycetes</taxon>
        <taxon>Micrococcales</taxon>
        <taxon>Microbacteriaceae</taxon>
        <taxon>Lacisediminihabitans</taxon>
    </lineage>
</organism>
<evidence type="ECO:0000313" key="8">
    <source>
        <dbReference type="Proteomes" id="UP000321379"/>
    </source>
</evidence>
<keyword evidence="2 5" id="KW-0812">Transmembrane</keyword>